<feature type="compositionally biased region" description="Low complexity" evidence="9">
    <location>
        <begin position="361"/>
        <end position="373"/>
    </location>
</feature>
<evidence type="ECO:0000256" key="10">
    <source>
        <dbReference type="SAM" id="Phobius"/>
    </source>
</evidence>
<keyword evidence="6 10" id="KW-1133">Transmembrane helix</keyword>
<evidence type="ECO:0000256" key="9">
    <source>
        <dbReference type="SAM" id="MobiDB-lite"/>
    </source>
</evidence>
<keyword evidence="3" id="KW-1003">Cell membrane</keyword>
<keyword evidence="4" id="KW-0997">Cell inner membrane</keyword>
<protein>
    <submittedName>
        <fullName evidence="11">YeeE/YedE family protein</fullName>
    </submittedName>
</protein>
<evidence type="ECO:0000256" key="6">
    <source>
        <dbReference type="ARBA" id="ARBA00022989"/>
    </source>
</evidence>
<evidence type="ECO:0000256" key="8">
    <source>
        <dbReference type="ARBA" id="ARBA00035655"/>
    </source>
</evidence>
<dbReference type="InterPro" id="IPR007272">
    <property type="entry name" value="Sulf_transp_TsuA/YedE"/>
</dbReference>
<dbReference type="PANTHER" id="PTHR30574">
    <property type="entry name" value="INNER MEMBRANE PROTEIN YEDE"/>
    <property type="match status" value="1"/>
</dbReference>
<evidence type="ECO:0000256" key="1">
    <source>
        <dbReference type="ARBA" id="ARBA00004429"/>
    </source>
</evidence>
<dbReference type="Pfam" id="PF04143">
    <property type="entry name" value="Sulf_transp"/>
    <property type="match status" value="1"/>
</dbReference>
<evidence type="ECO:0000313" key="12">
    <source>
        <dbReference type="Proteomes" id="UP000545507"/>
    </source>
</evidence>
<evidence type="ECO:0000256" key="5">
    <source>
        <dbReference type="ARBA" id="ARBA00022692"/>
    </source>
</evidence>
<accession>A0A7Y8GT10</accession>
<feature type="transmembrane region" description="Helical" evidence="10">
    <location>
        <begin position="15"/>
        <end position="33"/>
    </location>
</feature>
<feature type="transmembrane region" description="Helical" evidence="10">
    <location>
        <begin position="256"/>
        <end position="275"/>
    </location>
</feature>
<reference evidence="11 12" key="1">
    <citation type="submission" date="2019-09" db="EMBL/GenBank/DDBJ databases">
        <title>Hydrogenophaga aromatica sp. nov., isolated from a para-xylene-degrading enrichment culture.</title>
        <authorList>
            <person name="Tancsics A."/>
            <person name="Banerjee S."/>
        </authorList>
    </citation>
    <scope>NUCLEOTIDE SEQUENCE [LARGE SCALE GENOMIC DNA]</scope>
    <source>
        <strain evidence="11 12">D2P1</strain>
    </source>
</reference>
<feature type="transmembrane region" description="Helical" evidence="10">
    <location>
        <begin position="89"/>
        <end position="112"/>
    </location>
</feature>
<evidence type="ECO:0000256" key="7">
    <source>
        <dbReference type="ARBA" id="ARBA00023136"/>
    </source>
</evidence>
<dbReference type="Proteomes" id="UP000545507">
    <property type="component" value="Unassembled WGS sequence"/>
</dbReference>
<sequence length="373" mass="38744">MDWTGWIERFGEPGVLAVCGLLTGLAFGFFAQRSRFCLRAAVIEFWHGKFGEKLAVWLLAFSTAVVAVQLFVVSGLLDVSTARQLSSRGSLSGALIGGLIFGVGMVMTRGCASRLLVLSANGNLRALLSGLIFAVTAQASLSGVLAPWRETIAGWWTVDGGPARSLLALLGVGPMDGLAFAAVWLVTAGFFAYYSGWGFWKWAGGIGTGLAVALAWLATYQVLAHSFEPVQVQGMTFSGPSAEWLMRVLSNPGEPWNFDLGLMPGVFLGSLIGALVGRDWKLEGFGGGYTMPRYIIGAILMGFGSMLAGGCAVGAGMTGGAIFAVTAWVTLVGMWIGGGVADRVFDGAHKPAPAPAPSSMPAPLAASAPTAAP</sequence>
<keyword evidence="5 10" id="KW-0812">Transmembrane</keyword>
<feature type="transmembrane region" description="Helical" evidence="10">
    <location>
        <begin position="321"/>
        <end position="341"/>
    </location>
</feature>
<evidence type="ECO:0000256" key="2">
    <source>
        <dbReference type="ARBA" id="ARBA00022448"/>
    </source>
</evidence>
<comment type="caution">
    <text evidence="11">The sequence shown here is derived from an EMBL/GenBank/DDBJ whole genome shotgun (WGS) entry which is preliminary data.</text>
</comment>
<comment type="similarity">
    <text evidence="8">Belongs to the TsuA/YedE (TC 9.B.102) family.</text>
</comment>
<organism evidence="11 12">
    <name type="scientific">Hydrogenophaga aromaticivorans</name>
    <dbReference type="NCBI Taxonomy" id="2610898"/>
    <lineage>
        <taxon>Bacteria</taxon>
        <taxon>Pseudomonadati</taxon>
        <taxon>Pseudomonadota</taxon>
        <taxon>Betaproteobacteria</taxon>
        <taxon>Burkholderiales</taxon>
        <taxon>Comamonadaceae</taxon>
        <taxon>Hydrogenophaga</taxon>
    </lineage>
</organism>
<proteinExistence type="inferred from homology"/>
<keyword evidence="12" id="KW-1185">Reference proteome</keyword>
<dbReference type="PANTHER" id="PTHR30574:SF1">
    <property type="entry name" value="SULPHUR TRANSPORT DOMAIN-CONTAINING PROTEIN"/>
    <property type="match status" value="1"/>
</dbReference>
<feature type="transmembrane region" description="Helical" evidence="10">
    <location>
        <begin position="124"/>
        <end position="146"/>
    </location>
</feature>
<evidence type="ECO:0000313" key="11">
    <source>
        <dbReference type="EMBL" id="NWF43808.1"/>
    </source>
</evidence>
<feature type="transmembrane region" description="Helical" evidence="10">
    <location>
        <begin position="295"/>
        <end position="315"/>
    </location>
</feature>
<gene>
    <name evidence="11" type="ORF">F3K02_00815</name>
</gene>
<dbReference type="AlphaFoldDB" id="A0A7Y8GT10"/>
<feature type="transmembrane region" description="Helical" evidence="10">
    <location>
        <begin position="54"/>
        <end position="77"/>
    </location>
</feature>
<keyword evidence="7 10" id="KW-0472">Membrane</keyword>
<comment type="subcellular location">
    <subcellularLocation>
        <location evidence="1">Cell inner membrane</location>
        <topology evidence="1">Multi-pass membrane protein</topology>
    </subcellularLocation>
</comment>
<feature type="transmembrane region" description="Helical" evidence="10">
    <location>
        <begin position="166"/>
        <end position="192"/>
    </location>
</feature>
<name>A0A7Y8GT10_9BURK</name>
<feature type="transmembrane region" description="Helical" evidence="10">
    <location>
        <begin position="199"/>
        <end position="218"/>
    </location>
</feature>
<keyword evidence="2" id="KW-0813">Transport</keyword>
<evidence type="ECO:0000256" key="3">
    <source>
        <dbReference type="ARBA" id="ARBA00022475"/>
    </source>
</evidence>
<feature type="region of interest" description="Disordered" evidence="9">
    <location>
        <begin position="352"/>
        <end position="373"/>
    </location>
</feature>
<dbReference type="EMBL" id="VYGV01000001">
    <property type="protein sequence ID" value="NWF43808.1"/>
    <property type="molecule type" value="Genomic_DNA"/>
</dbReference>
<evidence type="ECO:0000256" key="4">
    <source>
        <dbReference type="ARBA" id="ARBA00022519"/>
    </source>
</evidence>
<dbReference type="GO" id="GO:0005886">
    <property type="term" value="C:plasma membrane"/>
    <property type="evidence" value="ECO:0007669"/>
    <property type="project" value="UniProtKB-SubCell"/>
</dbReference>